<keyword evidence="3" id="KW-1185">Reference proteome</keyword>
<dbReference type="STRING" id="448385.sce6626"/>
<gene>
    <name evidence="2" type="ordered locus">sce6626</name>
</gene>
<reference evidence="2 3" key="1">
    <citation type="journal article" date="2007" name="Nat. Biotechnol.">
        <title>Complete genome sequence of the myxobacterium Sorangium cellulosum.</title>
        <authorList>
            <person name="Schneiker S."/>
            <person name="Perlova O."/>
            <person name="Kaiser O."/>
            <person name="Gerth K."/>
            <person name="Alici A."/>
            <person name="Altmeyer M.O."/>
            <person name="Bartels D."/>
            <person name="Bekel T."/>
            <person name="Beyer S."/>
            <person name="Bode E."/>
            <person name="Bode H.B."/>
            <person name="Bolten C.J."/>
            <person name="Choudhuri J.V."/>
            <person name="Doss S."/>
            <person name="Elnakady Y.A."/>
            <person name="Frank B."/>
            <person name="Gaigalat L."/>
            <person name="Goesmann A."/>
            <person name="Groeger C."/>
            <person name="Gross F."/>
            <person name="Jelsbak L."/>
            <person name="Jelsbak L."/>
            <person name="Kalinowski J."/>
            <person name="Kegler C."/>
            <person name="Knauber T."/>
            <person name="Konietzny S."/>
            <person name="Kopp M."/>
            <person name="Krause L."/>
            <person name="Krug D."/>
            <person name="Linke B."/>
            <person name="Mahmud T."/>
            <person name="Martinez-Arias R."/>
            <person name="McHardy A.C."/>
            <person name="Merai M."/>
            <person name="Meyer F."/>
            <person name="Mormann S."/>
            <person name="Munoz-Dorado J."/>
            <person name="Perez J."/>
            <person name="Pradella S."/>
            <person name="Rachid S."/>
            <person name="Raddatz G."/>
            <person name="Rosenau F."/>
            <person name="Rueckert C."/>
            <person name="Sasse F."/>
            <person name="Scharfe M."/>
            <person name="Schuster S.C."/>
            <person name="Suen G."/>
            <person name="Treuner-Lange A."/>
            <person name="Velicer G.J."/>
            <person name="Vorholter F.-J."/>
            <person name="Weissman K.J."/>
            <person name="Welch R.D."/>
            <person name="Wenzel S.C."/>
            <person name="Whitworth D.E."/>
            <person name="Wilhelm S."/>
            <person name="Wittmann C."/>
            <person name="Bloecker H."/>
            <person name="Puehler A."/>
            <person name="Mueller R."/>
        </authorList>
    </citation>
    <scope>NUCLEOTIDE SEQUENCE [LARGE SCALE GENOMIC DNA]</scope>
    <source>
        <strain evidence="3">So ce56</strain>
    </source>
</reference>
<sequence length="448" mass="51465">MVPKPPSINDVRDAIGRALQKHVKDYNLAAVCTELGITPNEEGKVTSKWRTVLNWMSKEPEQVMSIAERVVERFPTYDLEEVVWKRQEEQPGISELARRKLLADLANLPNPWGELGVFAVVDPLFPLKDFPSHASLSKTLADDMERHMVRNPGDWGIEMLAHKLGMLSVSGRRFRLFLEALLDPKLHDEAEQKRYIDTINPHLRRCGWELRVVGDDTGYPIYRTVPLHRGVEGRPKNIIFASSVKPDLRFTDAINNDIEIVTHKDEVLVYDRPIASTGLRWRDLQQWWAEQRNLDPASRKTTVSLYKRLRSSLPQNSPPQYRLFQIFYAVYKDSFPDLPALLPEVWLHYDPRTVAERGRDALLRQRMDFLMLFSHGVRVVIEVDGRHHYADANGRADPAAYAKMAAADRDLRLAGYEVYRFGAAELVGPEGEEAVAAFFRELFRLHPP</sequence>
<organism evidence="2 3">
    <name type="scientific">Sorangium cellulosum (strain So ce56)</name>
    <name type="common">Polyangium cellulosum (strain So ce56)</name>
    <dbReference type="NCBI Taxonomy" id="448385"/>
    <lineage>
        <taxon>Bacteria</taxon>
        <taxon>Pseudomonadati</taxon>
        <taxon>Myxococcota</taxon>
        <taxon>Polyangia</taxon>
        <taxon>Polyangiales</taxon>
        <taxon>Polyangiaceae</taxon>
        <taxon>Sorangium</taxon>
    </lineage>
</organism>
<dbReference type="Proteomes" id="UP000002139">
    <property type="component" value="Chromosome"/>
</dbReference>
<evidence type="ECO:0000313" key="3">
    <source>
        <dbReference type="Proteomes" id="UP000002139"/>
    </source>
</evidence>
<dbReference type="Pfam" id="PF18860">
    <property type="entry name" value="AbiJ_NTD3"/>
    <property type="match status" value="1"/>
</dbReference>
<dbReference type="KEGG" id="scl:sce6626"/>
<proteinExistence type="predicted"/>
<evidence type="ECO:0000259" key="1">
    <source>
        <dbReference type="Pfam" id="PF18860"/>
    </source>
</evidence>
<dbReference type="EMBL" id="AM746676">
    <property type="protein sequence ID" value="CAN96795.1"/>
    <property type="molecule type" value="Genomic_DNA"/>
</dbReference>
<dbReference type="BioCyc" id="SCEL448385:SCE_RS33980-MONOMER"/>
<protein>
    <recommendedName>
        <fullName evidence="1">AbiJ-NTD3 domain-containing protein</fullName>
    </recommendedName>
</protein>
<feature type="domain" description="AbiJ-NTD3" evidence="1">
    <location>
        <begin position="93"/>
        <end position="255"/>
    </location>
</feature>
<evidence type="ECO:0000313" key="2">
    <source>
        <dbReference type="EMBL" id="CAN96795.1"/>
    </source>
</evidence>
<dbReference type="InterPro" id="IPR041427">
    <property type="entry name" value="AbiJ-NTD3"/>
</dbReference>
<dbReference type="HOGENOM" id="CLU_585076_0_0_7"/>
<dbReference type="eggNOG" id="ENOG502Z9AN">
    <property type="taxonomic scope" value="Bacteria"/>
</dbReference>
<accession>A9GPR4</accession>
<dbReference type="AlphaFoldDB" id="A9GPR4"/>
<name>A9GPR4_SORC5</name>